<organism evidence="2">
    <name type="scientific">Hexamita inflata</name>
    <dbReference type="NCBI Taxonomy" id="28002"/>
    <lineage>
        <taxon>Eukaryota</taxon>
        <taxon>Metamonada</taxon>
        <taxon>Diplomonadida</taxon>
        <taxon>Hexamitidae</taxon>
        <taxon>Hexamitinae</taxon>
        <taxon>Hexamita</taxon>
    </lineage>
</organism>
<comment type="caution">
    <text evidence="2">The sequence shown here is derived from an EMBL/GenBank/DDBJ whole genome shotgun (WGS) entry which is preliminary data.</text>
</comment>
<gene>
    <name evidence="3" type="ORF">HINF_LOCUS17834</name>
    <name evidence="2" type="ORF">HINF_LOCUS66078</name>
</gene>
<feature type="compositionally biased region" description="Acidic residues" evidence="1">
    <location>
        <begin position="1293"/>
        <end position="1310"/>
    </location>
</feature>
<feature type="region of interest" description="Disordered" evidence="1">
    <location>
        <begin position="1284"/>
        <end position="1310"/>
    </location>
</feature>
<dbReference type="EMBL" id="CATOUU010001185">
    <property type="protein sequence ID" value="CAI9978433.1"/>
    <property type="molecule type" value="Genomic_DNA"/>
</dbReference>
<dbReference type="EMBL" id="CAXDID020000045">
    <property type="protein sequence ID" value="CAL6002262.1"/>
    <property type="molecule type" value="Genomic_DNA"/>
</dbReference>
<proteinExistence type="predicted"/>
<name>A0AA86VU45_9EUKA</name>
<sequence length="1310" mass="151801">MQEKLTQTILLKIGIIQRQLQLSNSEISIVYQILIQNPEFLEQYYARLQSLLQNKIKAEYYQQLVKISAIKVKWILDSVKNSKSTLFSQLLYLRTTWIESISLYIERYQLLSYPTNQSIVKGQFLTLDSFLSPLDVIDLGKIQQISGLSFQAIDFVSFMLSPEWEENFWKLQLKAADSGISLKLFQQLVMQEQQAINQLRNHLSVPIFSNGIEQMPAQFMEQVSDSQFDVRTQTMNLMRSLNLQNAEINYSRTLNNAQILSYFKKLQHFVRLRQNIQHLAEERSNLLQVLDQFVHNKKGKKLALFESLINLRNNTIELFHFIHQQHSLSRLYFTNLLTIEPIFAKILYTFKPEYLFLAVQLLNILDERFKSQILRGIEQVVFGSEAFWAEILQFVGKTSENARYSEKSTEMCIKWATEEQSCILDTVKIIQKCKSAGKGICSIPMSQDEIEIFTVTEQYTYPEIDTQIIVQQKEMKSGGKNYKPVEFPQEMQNSTKPKANKQKQENMNCIEDSTHKIVQTQMGHDEIFVSQHTNVLKLEDIEEIEGQKSIQTTLQSRFVKFRPVFDPQELIKTMQLNISNYQAQVQNQVNVIQKNKSKAKIAKIMNKSINKQGAADFYNKCVHATQLLLAAHNKRILLDILDSVRINKQQQNLYIKTIDTSISTVKSAKKNSMKIQTFKLPLKDQTVQQLDLQCSIISKAKQKSLKNALNISKGDQLEQFTKQTETALKVILKAKRSSFNYNVFKCANAQQYNKQCQTANQILHQKFKESMKQKFQIKQVNEKELQNLSNIAKMIVKAKYSQLNRELGLKTKIDYKFMVENAQKLIIKQNKLKIIKDTVSQLNLSQKQNYLEIIQTSMNPLLKLNKQSIAQKLITELKPSIKLDPQIKIINKLILSKKINSLLKYMKDSLPDYKTQVQHASTIILRQNRSQKFTDLITQLKNSKYLAQVEQTNILINKRINQQKINQIKSGIDQNAKKSYYDQINHQQVLILQKKMSSKLQKVSQNITVDKECIQLLKLQSNILSKKVKQQKAVSLAKAMIAPTVLQEFITASQNQQKLLFKRVSKQKITHQIKQQFEAEIQSGMQKLGVISKLLVKANLIKNAKEMCDPQLIVEEKDKITRINSLFSKKQKQANALSLLKSIQVKDNIYKAYQDELKAKSAIVIKQQKRQNLDQYIQAFKQQTVNKKAYVTELKGYCLLITDKKNDKIDVQQVTLKSQIDLGPQKVQEPQKIPTQSKKEQILERVKRIAKAITFTETAQQQFFLTLNNSAHILTKNQAQQKYNAIKPAPKEENDDEYYYSDDEPEVIGK</sequence>
<reference evidence="2" key="1">
    <citation type="submission" date="2023-06" db="EMBL/GenBank/DDBJ databases">
        <authorList>
            <person name="Kurt Z."/>
        </authorList>
    </citation>
    <scope>NUCLEOTIDE SEQUENCE</scope>
</reference>
<keyword evidence="4" id="KW-1185">Reference proteome</keyword>
<dbReference type="Proteomes" id="UP001642409">
    <property type="component" value="Unassembled WGS sequence"/>
</dbReference>
<evidence type="ECO:0000313" key="2">
    <source>
        <dbReference type="EMBL" id="CAI9978433.1"/>
    </source>
</evidence>
<reference evidence="3 4" key="2">
    <citation type="submission" date="2024-07" db="EMBL/GenBank/DDBJ databases">
        <authorList>
            <person name="Akdeniz Z."/>
        </authorList>
    </citation>
    <scope>NUCLEOTIDE SEQUENCE [LARGE SCALE GENOMIC DNA]</scope>
</reference>
<protein>
    <submittedName>
        <fullName evidence="3">Hypothetical_protein</fullName>
    </submittedName>
</protein>
<accession>A0AA86VU45</accession>
<evidence type="ECO:0000313" key="3">
    <source>
        <dbReference type="EMBL" id="CAL6002262.1"/>
    </source>
</evidence>
<evidence type="ECO:0000256" key="1">
    <source>
        <dbReference type="SAM" id="MobiDB-lite"/>
    </source>
</evidence>
<evidence type="ECO:0000313" key="4">
    <source>
        <dbReference type="Proteomes" id="UP001642409"/>
    </source>
</evidence>